<keyword evidence="2" id="KW-1003">Cell membrane</keyword>
<dbReference type="EMBL" id="CP152276">
    <property type="protein sequence ID" value="XAE42281.1"/>
    <property type="molecule type" value="Genomic_DNA"/>
</dbReference>
<dbReference type="RefSeq" id="WP_323990063.1">
    <property type="nucleotide sequence ID" value="NZ_CP152276.1"/>
</dbReference>
<evidence type="ECO:0000313" key="9">
    <source>
        <dbReference type="Proteomes" id="UP001449795"/>
    </source>
</evidence>
<evidence type="ECO:0000256" key="7">
    <source>
        <dbReference type="SAM" id="Phobius"/>
    </source>
</evidence>
<evidence type="ECO:0000256" key="2">
    <source>
        <dbReference type="ARBA" id="ARBA00022475"/>
    </source>
</evidence>
<evidence type="ECO:0000313" key="8">
    <source>
        <dbReference type="EMBL" id="XAE42281.1"/>
    </source>
</evidence>
<feature type="region of interest" description="Disordered" evidence="6">
    <location>
        <begin position="193"/>
        <end position="212"/>
    </location>
</feature>
<accession>A0ABZ3D479</accession>
<evidence type="ECO:0000256" key="3">
    <source>
        <dbReference type="ARBA" id="ARBA00022692"/>
    </source>
</evidence>
<evidence type="ECO:0000256" key="1">
    <source>
        <dbReference type="ARBA" id="ARBA00004651"/>
    </source>
</evidence>
<sequence>MIIRTYLLREIGKPMAAMLSICMALFASYSAADFLSEAVNGLLSAHTILTLVALKLLIGLEVLVPVSLYLSIVLALGTLYGNSEITALHALRVTPGMMLRHVMVLAGAVALAVGSLSLIVRPWAYHRLHDLSQAAALTLDVDAMQAGTFYVVQNGARVIFLTRRQGPGTPARDVFVRIRHAKETQIIHAELGFPTEDGPAENGQVAKGPAEKTPPERLVVLRNAHVYDIATQPGGQDRIMTVRALTQDPNRHQAATPGYSSVAAGSLRIARSHDAADVAEFQWRLSTPLTTLLLALLAVPLARGRPRQNRYGKLGTAILIFFVYYLLYTSARTWVQHGMVGTLPGIWWAPAMLAALAAFLLRDQIAAGLTDRVRRA</sequence>
<comment type="subcellular location">
    <subcellularLocation>
        <location evidence="1">Cell membrane</location>
        <topology evidence="1">Multi-pass membrane protein</topology>
    </subcellularLocation>
</comment>
<dbReference type="Pfam" id="PF03739">
    <property type="entry name" value="LptF_LptG"/>
    <property type="match status" value="1"/>
</dbReference>
<keyword evidence="9" id="KW-1185">Reference proteome</keyword>
<evidence type="ECO:0000256" key="4">
    <source>
        <dbReference type="ARBA" id="ARBA00022989"/>
    </source>
</evidence>
<feature type="transmembrane region" description="Helical" evidence="7">
    <location>
        <begin position="314"/>
        <end position="334"/>
    </location>
</feature>
<keyword evidence="4 7" id="KW-1133">Transmembrane helix</keyword>
<name>A0ABZ3D479_9PROT</name>
<keyword evidence="5 7" id="KW-0472">Membrane</keyword>
<organism evidence="8 9">
    <name type="scientific">Nguyenibacter vanlangensis</name>
    <dbReference type="NCBI Taxonomy" id="1216886"/>
    <lineage>
        <taxon>Bacteria</taxon>
        <taxon>Pseudomonadati</taxon>
        <taxon>Pseudomonadota</taxon>
        <taxon>Alphaproteobacteria</taxon>
        <taxon>Acetobacterales</taxon>
        <taxon>Acetobacteraceae</taxon>
        <taxon>Nguyenibacter</taxon>
    </lineage>
</organism>
<proteinExistence type="predicted"/>
<gene>
    <name evidence="8" type="ORF">AAC691_18785</name>
</gene>
<evidence type="ECO:0000256" key="6">
    <source>
        <dbReference type="SAM" id="MobiDB-lite"/>
    </source>
</evidence>
<feature type="transmembrane region" description="Helical" evidence="7">
    <location>
        <begin position="56"/>
        <end position="81"/>
    </location>
</feature>
<reference evidence="8 9" key="1">
    <citation type="submission" date="2024-04" db="EMBL/GenBank/DDBJ databases">
        <title>Complete genome sequence of Nguyenibacter vanlangesis HBCM-1154, a strain capable of nitrogen fixation, IAA production, and phosphorus solubilization isolated from sugarcane soil.</title>
        <authorList>
            <person name="MY HANH P."/>
        </authorList>
    </citation>
    <scope>NUCLEOTIDE SEQUENCE [LARGE SCALE GENOMIC DNA]</scope>
    <source>
        <strain evidence="8 9">HBCM 1154</strain>
    </source>
</reference>
<keyword evidence="3 7" id="KW-0812">Transmembrane</keyword>
<dbReference type="InterPro" id="IPR005495">
    <property type="entry name" value="LptG/LptF_permease"/>
</dbReference>
<feature type="transmembrane region" description="Helical" evidence="7">
    <location>
        <begin position="346"/>
        <end position="365"/>
    </location>
</feature>
<dbReference type="Proteomes" id="UP001449795">
    <property type="component" value="Chromosome"/>
</dbReference>
<evidence type="ECO:0000256" key="5">
    <source>
        <dbReference type="ARBA" id="ARBA00023136"/>
    </source>
</evidence>
<dbReference type="PANTHER" id="PTHR33529">
    <property type="entry name" value="SLR0882 PROTEIN-RELATED"/>
    <property type="match status" value="1"/>
</dbReference>
<protein>
    <submittedName>
        <fullName evidence="8">LptF/LptG family permease</fullName>
    </submittedName>
</protein>
<dbReference type="PANTHER" id="PTHR33529:SF7">
    <property type="entry name" value="LIPOPOLYSACCHARIDE EXPORT SYSTEM PERMEASE PROTEIN LPTF"/>
    <property type="match status" value="1"/>
</dbReference>
<feature type="transmembrane region" description="Helical" evidence="7">
    <location>
        <begin position="102"/>
        <end position="124"/>
    </location>
</feature>